<feature type="region of interest" description="Disordered" evidence="1">
    <location>
        <begin position="1"/>
        <end position="25"/>
    </location>
</feature>
<evidence type="ECO:0000259" key="2">
    <source>
        <dbReference type="PROSITE" id="PS50943"/>
    </source>
</evidence>
<dbReference type="InterPro" id="IPR010982">
    <property type="entry name" value="Lambda_DNA-bd_dom_sf"/>
</dbReference>
<keyword evidence="4" id="KW-1185">Reference proteome</keyword>
<dbReference type="Pfam" id="PF01381">
    <property type="entry name" value="HTH_3"/>
    <property type="match status" value="1"/>
</dbReference>
<evidence type="ECO:0000313" key="3">
    <source>
        <dbReference type="EMBL" id="MEV8466514.1"/>
    </source>
</evidence>
<accession>A0ABV3L4K8</accession>
<dbReference type="PROSITE" id="PS50943">
    <property type="entry name" value="HTH_CROC1"/>
    <property type="match status" value="1"/>
</dbReference>
<protein>
    <submittedName>
        <fullName evidence="3">Helix-turn-helix domain-containing protein</fullName>
    </submittedName>
</protein>
<dbReference type="EMBL" id="JBFBVU010000006">
    <property type="protein sequence ID" value="MEV8466514.1"/>
    <property type="molecule type" value="Genomic_DNA"/>
</dbReference>
<name>A0ABV3L4K8_9RHOB</name>
<organism evidence="3 4">
    <name type="scientific">Meridianimarinicoccus marinus</name>
    <dbReference type="NCBI Taxonomy" id="3231483"/>
    <lineage>
        <taxon>Bacteria</taxon>
        <taxon>Pseudomonadati</taxon>
        <taxon>Pseudomonadota</taxon>
        <taxon>Alphaproteobacteria</taxon>
        <taxon>Rhodobacterales</taxon>
        <taxon>Paracoccaceae</taxon>
        <taxon>Meridianimarinicoccus</taxon>
    </lineage>
</organism>
<dbReference type="CDD" id="cd00093">
    <property type="entry name" value="HTH_XRE"/>
    <property type="match status" value="1"/>
</dbReference>
<dbReference type="SMART" id="SM00530">
    <property type="entry name" value="HTH_XRE"/>
    <property type="match status" value="1"/>
</dbReference>
<evidence type="ECO:0000313" key="4">
    <source>
        <dbReference type="Proteomes" id="UP001553161"/>
    </source>
</evidence>
<dbReference type="RefSeq" id="WP_366192313.1">
    <property type="nucleotide sequence ID" value="NZ_JBFBVU010000006.1"/>
</dbReference>
<reference evidence="3 4" key="1">
    <citation type="submission" date="2024-07" db="EMBL/GenBank/DDBJ databases">
        <authorList>
            <person name="Kang M."/>
        </authorList>
    </citation>
    <scope>NUCLEOTIDE SEQUENCE [LARGE SCALE GENOMIC DNA]</scope>
    <source>
        <strain evidence="3 4">DFM31</strain>
    </source>
</reference>
<gene>
    <name evidence="3" type="ORF">AB0T83_06930</name>
</gene>
<dbReference type="InterPro" id="IPR001387">
    <property type="entry name" value="Cro/C1-type_HTH"/>
</dbReference>
<evidence type="ECO:0000256" key="1">
    <source>
        <dbReference type="SAM" id="MobiDB-lite"/>
    </source>
</evidence>
<proteinExistence type="predicted"/>
<comment type="caution">
    <text evidence="3">The sequence shown here is derived from an EMBL/GenBank/DDBJ whole genome shotgun (WGS) entry which is preliminary data.</text>
</comment>
<sequence>MTDQDTMDMSGAEKPEEWFSSETSTFGDRLAGAREAAGMSRGQLARRLGVKETTVAKWEDDFSEPRANKLQMLSGILGVSLTWLLTAEGEGLDGPAVEDTISDDLAAILTEMRVLKSEMQRSADRVGLLEKRLRQVLKEDK</sequence>
<dbReference type="SUPFAM" id="SSF47413">
    <property type="entry name" value="lambda repressor-like DNA-binding domains"/>
    <property type="match status" value="1"/>
</dbReference>
<dbReference type="Proteomes" id="UP001553161">
    <property type="component" value="Unassembled WGS sequence"/>
</dbReference>
<feature type="domain" description="HTH cro/C1-type" evidence="2">
    <location>
        <begin position="30"/>
        <end position="84"/>
    </location>
</feature>
<dbReference type="Gene3D" id="1.10.260.40">
    <property type="entry name" value="lambda repressor-like DNA-binding domains"/>
    <property type="match status" value="1"/>
</dbReference>